<dbReference type="GeneID" id="83058818"/>
<evidence type="ECO:0008006" key="3">
    <source>
        <dbReference type="Google" id="ProtNLM"/>
    </source>
</evidence>
<evidence type="ECO:0000313" key="1">
    <source>
        <dbReference type="EMBL" id="ANZ45976.1"/>
    </source>
</evidence>
<gene>
    <name evidence="1" type="ORF">BED41_13275</name>
</gene>
<dbReference type="EMBL" id="CP016757">
    <property type="protein sequence ID" value="ANZ45976.1"/>
    <property type="molecule type" value="Genomic_DNA"/>
</dbReference>
<protein>
    <recommendedName>
        <fullName evidence="3">Deoxyhypusine synthase</fullName>
    </recommendedName>
</protein>
<dbReference type="RefSeq" id="WP_066747269.1">
    <property type="nucleotide sequence ID" value="NZ_CP016757.1"/>
</dbReference>
<evidence type="ECO:0000313" key="2">
    <source>
        <dbReference type="Proteomes" id="UP000093044"/>
    </source>
</evidence>
<sequence length="404" mass="44423">MNINRELIEKFYGGLDERSQEALDAAAERVVAAKKRGGKVAVVTGSGPNLHEGVTTLIAELIEKGIVDGVTTSSAVVNHEMGGALDRVKMCGAAQFGLDEDNMPRGNVFEFTDMSDGELAELAKEMILDDELLAKRHSAEGHMVIKAAANMAYPMGLRTERLAEEIHSLCRQSGLPFETVAGWGCDRRTMLGSGAAKNVPVLVTIPQLVGGGHVGLAVGDSIPIAERSRRIAAMLGSADVIIESAVALTQEIHDGPFETYTGHGIWSWWQGQSVYSLKDKSLIRFDLDENLRRAQDLQKSSAMIQEAIDKGLPKTKISKIPFRMEMSAFARHEGSLPVIGDIGMIWPVFATKIADALGIELEFMSYKQETEEGRAMREWIVENVRPLDRAEMLKKYREWQAQNR</sequence>
<dbReference type="AlphaFoldDB" id="A0A1B2I7P0"/>
<reference evidence="1" key="1">
    <citation type="submission" date="2016-08" db="EMBL/GenBank/DDBJ databases">
        <title>Complete genome of Cloacibacillus porcorum.</title>
        <authorList>
            <person name="Looft T."/>
            <person name="Bayles D.O."/>
            <person name="Alt D.P."/>
        </authorList>
    </citation>
    <scope>NUCLEOTIDE SEQUENCE [LARGE SCALE GENOMIC DNA]</scope>
    <source>
        <strain evidence="1">CL-84</strain>
    </source>
</reference>
<dbReference type="OrthoDB" id="5502195at2"/>
<organism evidence="1 2">
    <name type="scientific">Cloacibacillus porcorum</name>
    <dbReference type="NCBI Taxonomy" id="1197717"/>
    <lineage>
        <taxon>Bacteria</taxon>
        <taxon>Thermotogati</taxon>
        <taxon>Synergistota</taxon>
        <taxon>Synergistia</taxon>
        <taxon>Synergistales</taxon>
        <taxon>Synergistaceae</taxon>
        <taxon>Cloacibacillus</taxon>
    </lineage>
</organism>
<name>A0A1B2I7P0_9BACT</name>
<accession>A0A1B2I7P0</accession>
<dbReference type="Proteomes" id="UP000093044">
    <property type="component" value="Chromosome"/>
</dbReference>
<dbReference type="KEGG" id="cpor:BED41_13275"/>
<dbReference type="STRING" id="1197717.BED41_13275"/>
<proteinExistence type="predicted"/>
<keyword evidence="2" id="KW-1185">Reference proteome</keyword>